<dbReference type="Proteomes" id="UP000292702">
    <property type="component" value="Unassembled WGS sequence"/>
</dbReference>
<accession>A0A4R0RVJ3</accession>
<organism evidence="3 4">
    <name type="scientific">Steccherinum ochraceum</name>
    <dbReference type="NCBI Taxonomy" id="92696"/>
    <lineage>
        <taxon>Eukaryota</taxon>
        <taxon>Fungi</taxon>
        <taxon>Dikarya</taxon>
        <taxon>Basidiomycota</taxon>
        <taxon>Agaricomycotina</taxon>
        <taxon>Agaricomycetes</taxon>
        <taxon>Polyporales</taxon>
        <taxon>Steccherinaceae</taxon>
        <taxon>Steccherinum</taxon>
    </lineage>
</organism>
<evidence type="ECO:0000256" key="1">
    <source>
        <dbReference type="SAM" id="MobiDB-lite"/>
    </source>
</evidence>
<keyword evidence="2" id="KW-0472">Membrane</keyword>
<evidence type="ECO:0000256" key="2">
    <source>
        <dbReference type="SAM" id="Phobius"/>
    </source>
</evidence>
<name>A0A4R0RVJ3_9APHY</name>
<reference evidence="3 4" key="1">
    <citation type="submission" date="2018-11" db="EMBL/GenBank/DDBJ databases">
        <title>Genome assembly of Steccherinum ochraceum LE-BIN_3174, the white-rot fungus of the Steccherinaceae family (The Residual Polyporoid clade, Polyporales, Basidiomycota).</title>
        <authorList>
            <person name="Fedorova T.V."/>
            <person name="Glazunova O.A."/>
            <person name="Landesman E.O."/>
            <person name="Moiseenko K.V."/>
            <person name="Psurtseva N.V."/>
            <person name="Savinova O.S."/>
            <person name="Shakhova N.V."/>
            <person name="Tyazhelova T.V."/>
            <person name="Vasina D.V."/>
        </authorList>
    </citation>
    <scope>NUCLEOTIDE SEQUENCE [LARGE SCALE GENOMIC DNA]</scope>
    <source>
        <strain evidence="3 4">LE-BIN_3174</strain>
    </source>
</reference>
<dbReference type="OrthoDB" id="4838853at2759"/>
<feature type="transmembrane region" description="Helical" evidence="2">
    <location>
        <begin position="129"/>
        <end position="152"/>
    </location>
</feature>
<dbReference type="PANTHER" id="PTHR42024:SF1">
    <property type="entry name" value="AMINO ACID PERMEASE_ SLC12A DOMAIN-CONTAINING PROTEIN"/>
    <property type="match status" value="1"/>
</dbReference>
<evidence type="ECO:0000313" key="4">
    <source>
        <dbReference type="Proteomes" id="UP000292702"/>
    </source>
</evidence>
<dbReference type="EMBL" id="RWJN01000003">
    <property type="protein sequence ID" value="TCD71683.1"/>
    <property type="molecule type" value="Genomic_DNA"/>
</dbReference>
<dbReference type="PANTHER" id="PTHR42024">
    <property type="entry name" value="AMINO ACID PERMEASE_ SLC12A DOMAIN-CONTAINING PROTEIN"/>
    <property type="match status" value="1"/>
</dbReference>
<feature type="compositionally biased region" description="Low complexity" evidence="1">
    <location>
        <begin position="405"/>
        <end position="414"/>
    </location>
</feature>
<feature type="region of interest" description="Disordered" evidence="1">
    <location>
        <begin position="1"/>
        <end position="82"/>
    </location>
</feature>
<gene>
    <name evidence="3" type="ORF">EIP91_005449</name>
</gene>
<proteinExistence type="predicted"/>
<dbReference type="STRING" id="92696.A0A4R0RVJ3"/>
<feature type="compositionally biased region" description="Basic and acidic residues" evidence="1">
    <location>
        <begin position="36"/>
        <end position="55"/>
    </location>
</feature>
<keyword evidence="2" id="KW-0812">Transmembrane</keyword>
<protein>
    <submittedName>
        <fullName evidence="3">Uncharacterized protein</fullName>
    </submittedName>
</protein>
<keyword evidence="2" id="KW-1133">Transmembrane helix</keyword>
<feature type="transmembrane region" description="Helical" evidence="2">
    <location>
        <begin position="284"/>
        <end position="304"/>
    </location>
</feature>
<feature type="region of interest" description="Disordered" evidence="1">
    <location>
        <begin position="379"/>
        <end position="443"/>
    </location>
</feature>
<sequence length="443" mass="49527">MPHRHASFAQDPPQDPPSDHRLTNMDRPPAQGLKETVSHDDTHDIHDPSNEKIRPVSDAITITSDDDAPHGHNPEDDAPPSLNYTLHTPTRERWIAVFFALLFVESGILPLILFYSLQWGAHLSITKNLAIITSLIGTVSGLKVAQRTWFLLLKNGHESRRPIGAGRWGFDFFHILINVGLAAFFIPLIIGSSMNPASVPTVAMALPLFMLAICIPMVISSLDHNFRLPFRISSFPPYHPLPPLTYTIVEDVIAVDGGGGLEFRQAWRHRYEASRVLRILLRDVGMFWGISGILVAGACIAVAWTTNDDIGYGIGYGIPWLWAFVCTPITIVWAKRELERERREWHDVVHVHREKPLHLVETQDDREAYARMMARRSSSFSRVTRAQTMPATAARSGGESERSRSGSGSEGASSPDAGELKDTRRKSLPAQFFSRPRRSEESV</sequence>
<feature type="transmembrane region" description="Helical" evidence="2">
    <location>
        <begin position="310"/>
        <end position="334"/>
    </location>
</feature>
<feature type="transmembrane region" description="Helical" evidence="2">
    <location>
        <begin position="172"/>
        <end position="190"/>
    </location>
</feature>
<dbReference type="AlphaFoldDB" id="A0A4R0RVJ3"/>
<feature type="transmembrane region" description="Helical" evidence="2">
    <location>
        <begin position="94"/>
        <end position="117"/>
    </location>
</feature>
<evidence type="ECO:0000313" key="3">
    <source>
        <dbReference type="EMBL" id="TCD71683.1"/>
    </source>
</evidence>
<comment type="caution">
    <text evidence="3">The sequence shown here is derived from an EMBL/GenBank/DDBJ whole genome shotgun (WGS) entry which is preliminary data.</text>
</comment>
<keyword evidence="4" id="KW-1185">Reference proteome</keyword>
<feature type="transmembrane region" description="Helical" evidence="2">
    <location>
        <begin position="202"/>
        <end position="222"/>
    </location>
</feature>